<evidence type="ECO:0000256" key="6">
    <source>
        <dbReference type="ARBA" id="ARBA00022989"/>
    </source>
</evidence>
<keyword evidence="2" id="KW-0433">Leucine-rich repeat</keyword>
<dbReference type="AlphaFoldDB" id="A0A5P1E9S5"/>
<keyword evidence="10" id="KW-1185">Reference proteome</keyword>
<keyword evidence="6" id="KW-1133">Transmembrane helix</keyword>
<comment type="subcellular location">
    <subcellularLocation>
        <location evidence="1">Membrane</location>
    </subcellularLocation>
</comment>
<name>A0A5P1E9S5_ASPOF</name>
<keyword evidence="5" id="KW-0677">Repeat</keyword>
<reference evidence="10" key="1">
    <citation type="journal article" date="2017" name="Nat. Commun.">
        <title>The asparagus genome sheds light on the origin and evolution of a young Y chromosome.</title>
        <authorList>
            <person name="Harkess A."/>
            <person name="Zhou J."/>
            <person name="Xu C."/>
            <person name="Bowers J.E."/>
            <person name="Van der Hulst R."/>
            <person name="Ayyampalayam S."/>
            <person name="Mercati F."/>
            <person name="Riccardi P."/>
            <person name="McKain M.R."/>
            <person name="Kakrana A."/>
            <person name="Tang H."/>
            <person name="Ray J."/>
            <person name="Groenendijk J."/>
            <person name="Arikit S."/>
            <person name="Mathioni S.M."/>
            <person name="Nakano M."/>
            <person name="Shan H."/>
            <person name="Telgmann-Rauber A."/>
            <person name="Kanno A."/>
            <person name="Yue Z."/>
            <person name="Chen H."/>
            <person name="Li W."/>
            <person name="Chen Y."/>
            <person name="Xu X."/>
            <person name="Zhang Y."/>
            <person name="Luo S."/>
            <person name="Chen H."/>
            <person name="Gao J."/>
            <person name="Mao Z."/>
            <person name="Pires J.C."/>
            <person name="Luo M."/>
            <person name="Kudrna D."/>
            <person name="Wing R.A."/>
            <person name="Meyers B.C."/>
            <person name="Yi K."/>
            <person name="Kong H."/>
            <person name="Lavrijsen P."/>
            <person name="Sunseri F."/>
            <person name="Falavigna A."/>
            <person name="Ye Y."/>
            <person name="Leebens-Mack J.H."/>
            <person name="Chen G."/>
        </authorList>
    </citation>
    <scope>NUCLEOTIDE SEQUENCE [LARGE SCALE GENOMIC DNA]</scope>
    <source>
        <strain evidence="10">cv. DH0086</strain>
    </source>
</reference>
<keyword evidence="3" id="KW-0812">Transmembrane</keyword>
<evidence type="ECO:0000256" key="2">
    <source>
        <dbReference type="ARBA" id="ARBA00022614"/>
    </source>
</evidence>
<dbReference type="GO" id="GO:0016020">
    <property type="term" value="C:membrane"/>
    <property type="evidence" value="ECO:0007669"/>
    <property type="project" value="UniProtKB-SubCell"/>
</dbReference>
<evidence type="ECO:0000256" key="5">
    <source>
        <dbReference type="ARBA" id="ARBA00022737"/>
    </source>
</evidence>
<protein>
    <submittedName>
        <fullName evidence="9">Uncharacterized protein</fullName>
    </submittedName>
</protein>
<keyword evidence="4" id="KW-0732">Signal</keyword>
<dbReference type="Gramene" id="ONK58713">
    <property type="protein sequence ID" value="ONK58713"/>
    <property type="gene ID" value="A4U43_C09F15900"/>
</dbReference>
<dbReference type="Pfam" id="PF13855">
    <property type="entry name" value="LRR_8"/>
    <property type="match status" value="1"/>
</dbReference>
<dbReference type="PANTHER" id="PTHR27008:SF499">
    <property type="entry name" value="OS06G0581500 PROTEIN"/>
    <property type="match status" value="1"/>
</dbReference>
<organism evidence="9 10">
    <name type="scientific">Asparagus officinalis</name>
    <name type="common">Garden asparagus</name>
    <dbReference type="NCBI Taxonomy" id="4686"/>
    <lineage>
        <taxon>Eukaryota</taxon>
        <taxon>Viridiplantae</taxon>
        <taxon>Streptophyta</taxon>
        <taxon>Embryophyta</taxon>
        <taxon>Tracheophyta</taxon>
        <taxon>Spermatophyta</taxon>
        <taxon>Magnoliopsida</taxon>
        <taxon>Liliopsida</taxon>
        <taxon>Asparagales</taxon>
        <taxon>Asparagaceae</taxon>
        <taxon>Asparagoideae</taxon>
        <taxon>Asparagus</taxon>
    </lineage>
</organism>
<evidence type="ECO:0000313" key="10">
    <source>
        <dbReference type="Proteomes" id="UP000243459"/>
    </source>
</evidence>
<dbReference type="FunFam" id="3.80.10.10:FF:000041">
    <property type="entry name" value="LRR receptor-like serine/threonine-protein kinase ERECTA"/>
    <property type="match status" value="1"/>
</dbReference>
<evidence type="ECO:0000313" key="9">
    <source>
        <dbReference type="EMBL" id="ONK58713.1"/>
    </source>
</evidence>
<dbReference type="EMBL" id="CM007389">
    <property type="protein sequence ID" value="ONK58713.1"/>
    <property type="molecule type" value="Genomic_DNA"/>
</dbReference>
<proteinExistence type="predicted"/>
<evidence type="ECO:0000256" key="3">
    <source>
        <dbReference type="ARBA" id="ARBA00022692"/>
    </source>
</evidence>
<keyword evidence="8" id="KW-0325">Glycoprotein</keyword>
<dbReference type="InterPro" id="IPR051809">
    <property type="entry name" value="Plant_receptor-like_S/T_kinase"/>
</dbReference>
<dbReference type="SUPFAM" id="SSF52058">
    <property type="entry name" value="L domain-like"/>
    <property type="match status" value="1"/>
</dbReference>
<evidence type="ECO:0000256" key="8">
    <source>
        <dbReference type="ARBA" id="ARBA00023180"/>
    </source>
</evidence>
<dbReference type="PANTHER" id="PTHR27008">
    <property type="entry name" value="OS04G0122200 PROTEIN"/>
    <property type="match status" value="1"/>
</dbReference>
<evidence type="ECO:0000256" key="7">
    <source>
        <dbReference type="ARBA" id="ARBA00023136"/>
    </source>
</evidence>
<evidence type="ECO:0000256" key="1">
    <source>
        <dbReference type="ARBA" id="ARBA00004370"/>
    </source>
</evidence>
<dbReference type="InterPro" id="IPR001611">
    <property type="entry name" value="Leu-rich_rpt"/>
</dbReference>
<sequence>MLTTENTLVRQAAMVVKCMLLMYYKNSRGRNYRKQVQSFLAALKALSRKEVNYGSHATTEQSLQEVYLSGNKLSGTIPSSLGNLTQLNKLLIGENALEGSIPPILGNCQALRLLNLSYNQITVNCESEDHGLDYEETVAIYFTQMEGFDAAVPYTKATVIANATVANA</sequence>
<accession>A0A5P1E9S5</accession>
<evidence type="ECO:0000256" key="4">
    <source>
        <dbReference type="ARBA" id="ARBA00022729"/>
    </source>
</evidence>
<gene>
    <name evidence="9" type="ORF">A4U43_C09F15900</name>
</gene>
<keyword evidence="7" id="KW-0472">Membrane</keyword>
<dbReference type="Gene3D" id="3.80.10.10">
    <property type="entry name" value="Ribonuclease Inhibitor"/>
    <property type="match status" value="1"/>
</dbReference>
<dbReference type="InterPro" id="IPR032675">
    <property type="entry name" value="LRR_dom_sf"/>
</dbReference>
<dbReference type="Proteomes" id="UP000243459">
    <property type="component" value="Chromosome 9"/>
</dbReference>